<protein>
    <submittedName>
        <fullName evidence="2">Uncharacterized protein</fullName>
    </submittedName>
</protein>
<gene>
    <name evidence="2" type="ORF">LCGC14_0719160</name>
</gene>
<keyword evidence="1" id="KW-0812">Transmembrane</keyword>
<dbReference type="EMBL" id="LAZR01001620">
    <property type="protein sequence ID" value="KKN41856.1"/>
    <property type="molecule type" value="Genomic_DNA"/>
</dbReference>
<comment type="caution">
    <text evidence="2">The sequence shown here is derived from an EMBL/GenBank/DDBJ whole genome shotgun (WGS) entry which is preliminary data.</text>
</comment>
<sequence length="226" mass="24698">MTLVLSLFPGIGLLDRAFEEVGFCGLSFQPLLKSAVSRLPRASKSMGDLVHSQTIHVKLPNSINSNIGAMRCTSDEFRSLLLDCGPGNASAFLVVVRMFCPLKYLQVLDAIIVLYAVLVVYVLGVVQLAAEVLRHQMTVFKDPSTAQVNLDVAALRPLPATTAVEVIGAPKAFLRAYGYARFFEAVPHRLSRDAEAVGDLLDGFAVCVERCCSRHVLFCEFHTEIL</sequence>
<dbReference type="AlphaFoldDB" id="A0A0F9SYD8"/>
<evidence type="ECO:0000313" key="2">
    <source>
        <dbReference type="EMBL" id="KKN41856.1"/>
    </source>
</evidence>
<feature type="transmembrane region" description="Helical" evidence="1">
    <location>
        <begin position="111"/>
        <end position="133"/>
    </location>
</feature>
<organism evidence="2">
    <name type="scientific">marine sediment metagenome</name>
    <dbReference type="NCBI Taxonomy" id="412755"/>
    <lineage>
        <taxon>unclassified sequences</taxon>
        <taxon>metagenomes</taxon>
        <taxon>ecological metagenomes</taxon>
    </lineage>
</organism>
<accession>A0A0F9SYD8</accession>
<name>A0A0F9SYD8_9ZZZZ</name>
<keyword evidence="1" id="KW-0472">Membrane</keyword>
<proteinExistence type="predicted"/>
<keyword evidence="1" id="KW-1133">Transmembrane helix</keyword>
<evidence type="ECO:0000256" key="1">
    <source>
        <dbReference type="SAM" id="Phobius"/>
    </source>
</evidence>
<reference evidence="2" key="1">
    <citation type="journal article" date="2015" name="Nature">
        <title>Complex archaea that bridge the gap between prokaryotes and eukaryotes.</title>
        <authorList>
            <person name="Spang A."/>
            <person name="Saw J.H."/>
            <person name="Jorgensen S.L."/>
            <person name="Zaremba-Niedzwiedzka K."/>
            <person name="Martijn J."/>
            <person name="Lind A.E."/>
            <person name="van Eijk R."/>
            <person name="Schleper C."/>
            <person name="Guy L."/>
            <person name="Ettema T.J."/>
        </authorList>
    </citation>
    <scope>NUCLEOTIDE SEQUENCE</scope>
</reference>